<reference evidence="1 2" key="1">
    <citation type="submission" date="2019-12" db="EMBL/GenBank/DDBJ databases">
        <title>Novel species isolated from a subtropical stream in China.</title>
        <authorList>
            <person name="Lu H."/>
        </authorList>
    </citation>
    <scope>NUCLEOTIDE SEQUENCE [LARGE SCALE GENOMIC DNA]</scope>
    <source>
        <strain evidence="1 2">FT55W</strain>
    </source>
</reference>
<sequence length="197" mass="21597">MIAPVVPTAAIAPDVTFPGDIDLLIIPYADDNLILSDTLAIEIKVVRAKYARQGKAPNEFGFSQANAIFTHGVPYSAVVHLVVSDTSPEDQWRGMHAANVIDVHAGSIGPLYPIQIDMMPADLIDRSFGRLSANCPHDSLGLVAAYISFNDSGWWQPMARRALKNTSVSRSFLAGVEKYYTENYSIFLDTPKYPPSR</sequence>
<organism evidence="1 2">
    <name type="scientific">Duganella rivi</name>
    <dbReference type="NCBI Taxonomy" id="2666083"/>
    <lineage>
        <taxon>Bacteria</taxon>
        <taxon>Pseudomonadati</taxon>
        <taxon>Pseudomonadota</taxon>
        <taxon>Betaproteobacteria</taxon>
        <taxon>Burkholderiales</taxon>
        <taxon>Oxalobacteraceae</taxon>
        <taxon>Telluria group</taxon>
        <taxon>Duganella</taxon>
    </lineage>
</organism>
<comment type="caution">
    <text evidence="1">The sequence shown here is derived from an EMBL/GenBank/DDBJ whole genome shotgun (WGS) entry which is preliminary data.</text>
</comment>
<dbReference type="AlphaFoldDB" id="A0A7X4GW85"/>
<dbReference type="Proteomes" id="UP000450012">
    <property type="component" value="Unassembled WGS sequence"/>
</dbReference>
<name>A0A7X4GW85_9BURK</name>
<evidence type="ECO:0000313" key="1">
    <source>
        <dbReference type="EMBL" id="MYM70264.1"/>
    </source>
</evidence>
<evidence type="ECO:0000313" key="2">
    <source>
        <dbReference type="Proteomes" id="UP000450012"/>
    </source>
</evidence>
<keyword evidence="2" id="KW-1185">Reference proteome</keyword>
<dbReference type="RefSeq" id="WP_161016757.1">
    <property type="nucleotide sequence ID" value="NZ_WWCK01000008.1"/>
</dbReference>
<dbReference type="EMBL" id="WWCK01000008">
    <property type="protein sequence ID" value="MYM70264.1"/>
    <property type="molecule type" value="Genomic_DNA"/>
</dbReference>
<gene>
    <name evidence="1" type="ORF">GTP45_26160</name>
</gene>
<accession>A0A7X4GW85</accession>
<protein>
    <submittedName>
        <fullName evidence="1">Uncharacterized protein</fullName>
    </submittedName>
</protein>
<proteinExistence type="predicted"/>